<feature type="domain" description="SH3b" evidence="2">
    <location>
        <begin position="230"/>
        <end position="295"/>
    </location>
</feature>
<reference evidence="3 4" key="2">
    <citation type="submission" date="2024-06" db="EMBL/GenBank/DDBJ databases">
        <title>Caproicibacterium argilliputei sp. nov, a novel caproic acid producing anaerobic bacterium isolated from pit mud.</title>
        <authorList>
            <person name="Xia S."/>
        </authorList>
    </citation>
    <scope>NUCLEOTIDE SEQUENCE [LARGE SCALE GENOMIC DNA]</scope>
    <source>
        <strain evidence="3 4">ZCY20-5</strain>
    </source>
</reference>
<dbReference type="InterPro" id="IPR052354">
    <property type="entry name" value="Cell_Wall_Dynamics_Protein"/>
</dbReference>
<dbReference type="Proteomes" id="UP001300604">
    <property type="component" value="Chromosome"/>
</dbReference>
<dbReference type="EMBL" id="CP135996">
    <property type="protein sequence ID" value="WOC33580.1"/>
    <property type="molecule type" value="Genomic_DNA"/>
</dbReference>
<name>A0AA97DDM4_9FIRM</name>
<dbReference type="SMART" id="SM00287">
    <property type="entry name" value="SH3b"/>
    <property type="match status" value="2"/>
</dbReference>
<feature type="chain" id="PRO_5041705051" evidence="1">
    <location>
        <begin position="32"/>
        <end position="549"/>
    </location>
</feature>
<evidence type="ECO:0000313" key="3">
    <source>
        <dbReference type="EMBL" id="WOC33580.1"/>
    </source>
</evidence>
<evidence type="ECO:0000256" key="1">
    <source>
        <dbReference type="SAM" id="SignalP"/>
    </source>
</evidence>
<reference evidence="4" key="3">
    <citation type="submission" date="2024-06" db="EMBL/GenBank/DDBJ databases">
        <authorList>
            <person name="Zeng C."/>
        </authorList>
    </citation>
    <scope>NUCLEOTIDE SEQUENCE [LARGE SCALE GENOMIC DNA]</scope>
    <source>
        <strain evidence="4">ZCY20-5</strain>
    </source>
</reference>
<proteinExistence type="predicted"/>
<evidence type="ECO:0000259" key="2">
    <source>
        <dbReference type="PROSITE" id="PS51781"/>
    </source>
</evidence>
<dbReference type="PANTHER" id="PTHR34408:SF1">
    <property type="entry name" value="GLYCOSYL HYDROLASE FAMILY 19 DOMAIN-CONTAINING PROTEIN HI_1415"/>
    <property type="match status" value="1"/>
</dbReference>
<protein>
    <submittedName>
        <fullName evidence="3">SH3 domain-containing protein</fullName>
    </submittedName>
</protein>
<feature type="domain" description="SH3b" evidence="2">
    <location>
        <begin position="309"/>
        <end position="374"/>
    </location>
</feature>
<dbReference type="AlphaFoldDB" id="A0AA97DDM4"/>
<keyword evidence="1" id="KW-0732">Signal</keyword>
<dbReference type="Pfam" id="PF08239">
    <property type="entry name" value="SH3_3"/>
    <property type="match status" value="2"/>
</dbReference>
<dbReference type="RefSeq" id="WP_275846344.1">
    <property type="nucleotide sequence ID" value="NZ_CP135996.1"/>
</dbReference>
<gene>
    <name evidence="3" type="ORF">PXC00_06845</name>
</gene>
<feature type="signal peptide" evidence="1">
    <location>
        <begin position="1"/>
        <end position="31"/>
    </location>
</feature>
<dbReference type="PANTHER" id="PTHR34408">
    <property type="entry name" value="FAMILY PROTEIN, PUTATIVE-RELATED"/>
    <property type="match status" value="1"/>
</dbReference>
<dbReference type="PROSITE" id="PS51781">
    <property type="entry name" value="SH3B"/>
    <property type="match status" value="2"/>
</dbReference>
<dbReference type="KEGG" id="carl:PXC00_06845"/>
<dbReference type="InterPro" id="IPR003646">
    <property type="entry name" value="SH3-like_bac-type"/>
</dbReference>
<reference evidence="4" key="1">
    <citation type="submission" date="2024-06" db="EMBL/GenBank/DDBJ databases">
        <title>Caproicibacterium argilliputei sp. nov, a novel caproic acid producing anaerobic bacterium isolated from pit mud.</title>
        <authorList>
            <person name="Zeng C."/>
        </authorList>
    </citation>
    <scope>NUCLEOTIDE SEQUENCE [LARGE SCALE GENOMIC DNA]</scope>
    <source>
        <strain evidence="4">ZCY20-5</strain>
    </source>
</reference>
<organism evidence="3 4">
    <name type="scientific">Caproicibacterium argilliputei</name>
    <dbReference type="NCBI Taxonomy" id="3030016"/>
    <lineage>
        <taxon>Bacteria</taxon>
        <taxon>Bacillati</taxon>
        <taxon>Bacillota</taxon>
        <taxon>Clostridia</taxon>
        <taxon>Eubacteriales</taxon>
        <taxon>Oscillospiraceae</taxon>
        <taxon>Caproicibacterium</taxon>
    </lineage>
</organism>
<accession>A0AA97DDM4</accession>
<sequence>MKKEHGSLCRAAAAAVTAALVFASAVLPASAAGVSCTVQGKTITLPLQKTAQVISMEQSTVLDVSLKSASALHFHTADGKKLEVSTRKPFADGAATYSIYAKGSVNSAVGVYAEDATDSKLFVVQITDRPFTSDTTMDVSLKSGDSYTFRITPNSAKDYVTFYTTDGSVFSTKSAGKSTANGKTNYYFQFKALKSGSAGVYVTVGKQNYRVFTATSTGSAAPAGSTASAGRTGTVCVDDTLNLRAQPNTNGRVIGQLTNGETVTVLADAASGWIQVKTAAGLVGYCSSDYVQLDHATEVTNTGSSSDTPQTARVKTSGDALNLRAGSSSGSAVIGQLENGEAVTVLGTEGNWTYIQTSEGIKGYCSSDFLVAENSGGDSGETLGASKTLSGMPAYKQKDAAWANTYIGGTNGGTIGTIGCLVTSIAMSESYRTSSSVTPNDIAKQCQFTDGGGLYLPSGYYDMSGVSDSRLLKVFQQLQADKPVLVGGVNSRSSHWVIIKGYKNVPLDSAGNPTALDASMFLVNDPGYDNYTLADYIGQFPSGRVFRTY</sequence>
<keyword evidence="4" id="KW-1185">Reference proteome</keyword>
<dbReference type="Gene3D" id="2.30.30.40">
    <property type="entry name" value="SH3 Domains"/>
    <property type="match status" value="2"/>
</dbReference>
<evidence type="ECO:0000313" key="4">
    <source>
        <dbReference type="Proteomes" id="UP001300604"/>
    </source>
</evidence>